<gene>
    <name evidence="5" type="ORF">CA834_01245</name>
</gene>
<evidence type="ECO:0008006" key="7">
    <source>
        <dbReference type="Google" id="ProtNLM"/>
    </source>
</evidence>
<keyword evidence="6" id="KW-1185">Reference proteome</keyword>
<dbReference type="GO" id="GO:0004222">
    <property type="term" value="F:metalloendopeptidase activity"/>
    <property type="evidence" value="ECO:0007669"/>
    <property type="project" value="TreeGrafter"/>
</dbReference>
<proteinExistence type="predicted"/>
<dbReference type="PANTHER" id="PTHR21666">
    <property type="entry name" value="PEPTIDASE-RELATED"/>
    <property type="match status" value="1"/>
</dbReference>
<evidence type="ECO:0000259" key="3">
    <source>
        <dbReference type="Pfam" id="PF01551"/>
    </source>
</evidence>
<feature type="domain" description="Secretion system C-terminal sorting" evidence="4">
    <location>
        <begin position="392"/>
        <end position="459"/>
    </location>
</feature>
<dbReference type="EMBL" id="NGJN01000001">
    <property type="protein sequence ID" value="OZV70766.1"/>
    <property type="molecule type" value="Genomic_DNA"/>
</dbReference>
<dbReference type="InterPro" id="IPR026444">
    <property type="entry name" value="Secre_tail"/>
</dbReference>
<dbReference type="PANTHER" id="PTHR21666:SF270">
    <property type="entry name" value="MUREIN HYDROLASE ACTIVATOR ENVC"/>
    <property type="match status" value="1"/>
</dbReference>
<dbReference type="Gene3D" id="2.70.70.10">
    <property type="entry name" value="Glucose Permease (Domain IIA)"/>
    <property type="match status" value="1"/>
</dbReference>
<dbReference type="NCBIfam" id="TIGR04183">
    <property type="entry name" value="Por_Secre_tail"/>
    <property type="match status" value="1"/>
</dbReference>
<keyword evidence="1 2" id="KW-0732">Signal</keyword>
<feature type="chain" id="PRO_5012808676" description="Peptidase M23 domain-containing protein" evidence="2">
    <location>
        <begin position="20"/>
        <end position="465"/>
    </location>
</feature>
<evidence type="ECO:0000259" key="4">
    <source>
        <dbReference type="Pfam" id="PF18962"/>
    </source>
</evidence>
<evidence type="ECO:0000256" key="2">
    <source>
        <dbReference type="SAM" id="SignalP"/>
    </source>
</evidence>
<evidence type="ECO:0000256" key="1">
    <source>
        <dbReference type="ARBA" id="ARBA00022729"/>
    </source>
</evidence>
<dbReference type="InterPro" id="IPR050570">
    <property type="entry name" value="Cell_wall_metabolism_enzyme"/>
</dbReference>
<sequence>MKYILFIALLLFSTHLVISQNTQSEIDGGEHGYVPEQSECLNEQQRQLIIQQLKSQSLLLKSEGRLAFSEENRGTNPLFIWPVQKKQGLEYNSVWSISNYVDHNPTSPNALLDYNCGSRTYDTSSGYDHQGLDIFTWPFSWKQMDNDDAEIIAAAAGQIIAKSDGNFDRSCDFSTITPWNAIYIQHSDGSVAWYGHMKNGSLTTKNVGDTVVVGEYLGIVGSSGVSTGPHLHFEVWQDGTYTQLIDPYVGACNSLNSVSWWNSQKPYTNPGINAVLTHSANVDFNNCPNSETTNESDNFMLNDMAYFYIYLRDQYIGSMFNVKIIRPDGSYLLDADYTSTNDYYASYWWWSRVVDMEGIWQWQATYEGETVIHSFSVGALSIDDEELQELSVYPNPFSDTISINSSTIIHSVTIFDFTGKSVVLFEKKSPEGIRELDLSTLSQGIYFADIKGDNKEQKVIKLLKK</sequence>
<protein>
    <recommendedName>
        <fullName evidence="7">Peptidase M23 domain-containing protein</fullName>
    </recommendedName>
</protein>
<evidence type="ECO:0000313" key="6">
    <source>
        <dbReference type="Proteomes" id="UP000216840"/>
    </source>
</evidence>
<dbReference type="Pfam" id="PF18962">
    <property type="entry name" value="Por_Secre_tail"/>
    <property type="match status" value="1"/>
</dbReference>
<dbReference type="Proteomes" id="UP000216840">
    <property type="component" value="Unassembled WGS sequence"/>
</dbReference>
<feature type="domain" description="M23ase beta-sheet core" evidence="3">
    <location>
        <begin position="148"/>
        <end position="241"/>
    </location>
</feature>
<dbReference type="InterPro" id="IPR011055">
    <property type="entry name" value="Dup_hybrid_motif"/>
</dbReference>
<reference evidence="5 6" key="1">
    <citation type="submission" date="2017-05" db="EMBL/GenBank/DDBJ databases">
        <title>The draft genome sequence of Idiomarina salinarum WNB302.</title>
        <authorList>
            <person name="Sun Y."/>
            <person name="Chen B."/>
            <person name="Du Z."/>
        </authorList>
    </citation>
    <scope>NUCLEOTIDE SEQUENCE [LARGE SCALE GENOMIC DNA]</scope>
    <source>
        <strain evidence="5 6">WNB302</strain>
    </source>
</reference>
<dbReference type="OrthoDB" id="9809488at2"/>
<accession>A0A265UZP0</accession>
<organism evidence="5 6">
    <name type="scientific">Winogradskyella aurantia</name>
    <dbReference type="NCBI Taxonomy" id="1915063"/>
    <lineage>
        <taxon>Bacteria</taxon>
        <taxon>Pseudomonadati</taxon>
        <taxon>Bacteroidota</taxon>
        <taxon>Flavobacteriia</taxon>
        <taxon>Flavobacteriales</taxon>
        <taxon>Flavobacteriaceae</taxon>
        <taxon>Winogradskyella</taxon>
    </lineage>
</organism>
<dbReference type="SUPFAM" id="SSF51261">
    <property type="entry name" value="Duplicated hybrid motif"/>
    <property type="match status" value="1"/>
</dbReference>
<comment type="caution">
    <text evidence="5">The sequence shown here is derived from an EMBL/GenBank/DDBJ whole genome shotgun (WGS) entry which is preliminary data.</text>
</comment>
<dbReference type="AlphaFoldDB" id="A0A265UZP0"/>
<dbReference type="RefSeq" id="WP_094966841.1">
    <property type="nucleotide sequence ID" value="NZ_NGJN01000001.1"/>
</dbReference>
<evidence type="ECO:0000313" key="5">
    <source>
        <dbReference type="EMBL" id="OZV70766.1"/>
    </source>
</evidence>
<dbReference type="Pfam" id="PF01551">
    <property type="entry name" value="Peptidase_M23"/>
    <property type="match status" value="1"/>
</dbReference>
<dbReference type="InterPro" id="IPR016047">
    <property type="entry name" value="M23ase_b-sheet_dom"/>
</dbReference>
<dbReference type="CDD" id="cd12797">
    <property type="entry name" value="M23_peptidase"/>
    <property type="match status" value="1"/>
</dbReference>
<name>A0A265UZP0_9FLAO</name>
<feature type="signal peptide" evidence="2">
    <location>
        <begin position="1"/>
        <end position="19"/>
    </location>
</feature>